<evidence type="ECO:0000313" key="5">
    <source>
        <dbReference type="Ensembl" id="ENSSAUP00010026396.1"/>
    </source>
</evidence>
<dbReference type="InParanoid" id="A0A671VP81"/>
<dbReference type="Gene3D" id="3.30.70.270">
    <property type="match status" value="1"/>
</dbReference>
<dbReference type="Pfam" id="PF00078">
    <property type="entry name" value="RVT_1"/>
    <property type="match status" value="1"/>
</dbReference>
<dbReference type="Proteomes" id="UP000472265">
    <property type="component" value="Chromosome 17"/>
</dbReference>
<dbReference type="InterPro" id="IPR051320">
    <property type="entry name" value="Viral_Replic_Matur_Polypro"/>
</dbReference>
<sequence>MYDNKRCAWGRTHGTLMVRLTVLTSVLPLCKERQTLSPCLFVIVSFSAKHFLQAKAPVVISPDCPIHLLGRDLMQLLQIGVIPTPIMLTEEEETELKVTQYPLIADAFAGIQPVIKQLLHAGVIRECPDSPCNTPIFPVRKADATNWRMVQDLRQINEAVQSRAPLVSDPHTLLNTLRPENTFFTVTDLSNAFFSIPVHPDSQFWFAFTYAGKSYTYTRLPQIGYRFNQVKYNFLIWLKSLSCVLSLS</sequence>
<keyword evidence="3" id="KW-0732">Signal</keyword>
<dbReference type="EC" id="3.1.26.4" evidence="2"/>
<dbReference type="GO" id="GO:0004523">
    <property type="term" value="F:RNA-DNA hybrid ribonuclease activity"/>
    <property type="evidence" value="ECO:0007669"/>
    <property type="project" value="UniProtKB-EC"/>
</dbReference>
<keyword evidence="6" id="KW-1185">Reference proteome</keyword>
<dbReference type="PANTHER" id="PTHR33064">
    <property type="entry name" value="POL PROTEIN"/>
    <property type="match status" value="1"/>
</dbReference>
<dbReference type="GeneTree" id="ENSGT01060000249081"/>
<protein>
    <recommendedName>
        <fullName evidence="2">ribonuclease H</fullName>
        <ecNumber evidence="2">3.1.26.4</ecNumber>
    </recommendedName>
</protein>
<dbReference type="InterPro" id="IPR000477">
    <property type="entry name" value="RT_dom"/>
</dbReference>
<dbReference type="PROSITE" id="PS50175">
    <property type="entry name" value="ASP_PROT_RETROV"/>
    <property type="match status" value="1"/>
</dbReference>
<comment type="similarity">
    <text evidence="1">Belongs to the beta type-B retroviral polymerase family. HERV class-II K(HML-2) pol subfamily.</text>
</comment>
<dbReference type="GO" id="GO:0004190">
    <property type="term" value="F:aspartic-type endopeptidase activity"/>
    <property type="evidence" value="ECO:0007669"/>
    <property type="project" value="InterPro"/>
</dbReference>
<dbReference type="InterPro" id="IPR043128">
    <property type="entry name" value="Rev_trsase/Diguanyl_cyclase"/>
</dbReference>
<feature type="chain" id="PRO_5025604038" description="ribonuclease H" evidence="3">
    <location>
        <begin position="29"/>
        <end position="248"/>
    </location>
</feature>
<evidence type="ECO:0000256" key="3">
    <source>
        <dbReference type="SAM" id="SignalP"/>
    </source>
</evidence>
<dbReference type="InterPro" id="IPR001995">
    <property type="entry name" value="Peptidase_A2_cat"/>
</dbReference>
<organism evidence="5 6">
    <name type="scientific">Sparus aurata</name>
    <name type="common">Gilthead sea bream</name>
    <dbReference type="NCBI Taxonomy" id="8175"/>
    <lineage>
        <taxon>Eukaryota</taxon>
        <taxon>Metazoa</taxon>
        <taxon>Chordata</taxon>
        <taxon>Craniata</taxon>
        <taxon>Vertebrata</taxon>
        <taxon>Euteleostomi</taxon>
        <taxon>Actinopterygii</taxon>
        <taxon>Neopterygii</taxon>
        <taxon>Teleostei</taxon>
        <taxon>Neoteleostei</taxon>
        <taxon>Acanthomorphata</taxon>
        <taxon>Eupercaria</taxon>
        <taxon>Spariformes</taxon>
        <taxon>Sparidae</taxon>
        <taxon>Sparus</taxon>
    </lineage>
</organism>
<dbReference type="Gene3D" id="3.10.10.10">
    <property type="entry name" value="HIV Type 1 Reverse Transcriptase, subunit A, domain 1"/>
    <property type="match status" value="1"/>
</dbReference>
<dbReference type="SUPFAM" id="SSF56672">
    <property type="entry name" value="DNA/RNA polymerases"/>
    <property type="match status" value="1"/>
</dbReference>
<evidence type="ECO:0000256" key="2">
    <source>
        <dbReference type="ARBA" id="ARBA00012180"/>
    </source>
</evidence>
<proteinExistence type="inferred from homology"/>
<feature type="domain" description="Peptidase A2" evidence="4">
    <location>
        <begin position="55"/>
        <end position="73"/>
    </location>
</feature>
<dbReference type="PANTHER" id="PTHR33064:SF37">
    <property type="entry name" value="RIBONUCLEASE H"/>
    <property type="match status" value="1"/>
</dbReference>
<reference evidence="5" key="3">
    <citation type="submission" date="2025-09" db="UniProtKB">
        <authorList>
            <consortium name="Ensembl"/>
        </authorList>
    </citation>
    <scope>IDENTIFICATION</scope>
</reference>
<dbReference type="AlphaFoldDB" id="A0A671VP81"/>
<reference evidence="5" key="1">
    <citation type="submission" date="2021-04" db="EMBL/GenBank/DDBJ databases">
        <authorList>
            <consortium name="Wellcome Sanger Institute Data Sharing"/>
        </authorList>
    </citation>
    <scope>NUCLEOTIDE SEQUENCE [LARGE SCALE GENOMIC DNA]</scope>
</reference>
<name>A0A671VP81_SPAAU</name>
<dbReference type="InterPro" id="IPR043502">
    <property type="entry name" value="DNA/RNA_pol_sf"/>
</dbReference>
<feature type="signal peptide" evidence="3">
    <location>
        <begin position="1"/>
        <end position="28"/>
    </location>
</feature>
<evidence type="ECO:0000313" key="6">
    <source>
        <dbReference type="Proteomes" id="UP000472265"/>
    </source>
</evidence>
<evidence type="ECO:0000256" key="1">
    <source>
        <dbReference type="ARBA" id="ARBA00010879"/>
    </source>
</evidence>
<dbReference type="GO" id="GO:0006508">
    <property type="term" value="P:proteolysis"/>
    <property type="evidence" value="ECO:0007669"/>
    <property type="project" value="InterPro"/>
</dbReference>
<evidence type="ECO:0000259" key="4">
    <source>
        <dbReference type="PROSITE" id="PS50175"/>
    </source>
</evidence>
<dbReference type="Ensembl" id="ENSSAUT00010027872.1">
    <property type="protein sequence ID" value="ENSSAUP00010026396.1"/>
    <property type="gene ID" value="ENSSAUG00010011462.1"/>
</dbReference>
<reference evidence="5" key="2">
    <citation type="submission" date="2025-08" db="UniProtKB">
        <authorList>
            <consortium name="Ensembl"/>
        </authorList>
    </citation>
    <scope>IDENTIFICATION</scope>
</reference>
<accession>A0A671VP81</accession>